<organism evidence="2 3">
    <name type="scientific">Vanrija albida</name>
    <dbReference type="NCBI Taxonomy" id="181172"/>
    <lineage>
        <taxon>Eukaryota</taxon>
        <taxon>Fungi</taxon>
        <taxon>Dikarya</taxon>
        <taxon>Basidiomycota</taxon>
        <taxon>Agaricomycotina</taxon>
        <taxon>Tremellomycetes</taxon>
        <taxon>Trichosporonales</taxon>
        <taxon>Trichosporonaceae</taxon>
        <taxon>Vanrija</taxon>
    </lineage>
</organism>
<dbReference type="RefSeq" id="XP_069208031.1">
    <property type="nucleotide sequence ID" value="XM_069353389.1"/>
</dbReference>
<name>A0ABR3Q0F2_9TREE</name>
<feature type="region of interest" description="Disordered" evidence="1">
    <location>
        <begin position="224"/>
        <end position="243"/>
    </location>
</feature>
<dbReference type="EMBL" id="JBBXJM010000004">
    <property type="protein sequence ID" value="KAL1408087.1"/>
    <property type="molecule type" value="Genomic_DNA"/>
</dbReference>
<evidence type="ECO:0000313" key="3">
    <source>
        <dbReference type="Proteomes" id="UP001565368"/>
    </source>
</evidence>
<feature type="region of interest" description="Disordered" evidence="1">
    <location>
        <begin position="338"/>
        <end position="419"/>
    </location>
</feature>
<feature type="compositionally biased region" description="Polar residues" evidence="1">
    <location>
        <begin position="1"/>
        <end position="15"/>
    </location>
</feature>
<feature type="region of interest" description="Disordered" evidence="1">
    <location>
        <begin position="1"/>
        <end position="118"/>
    </location>
</feature>
<accession>A0ABR3Q0F2</accession>
<protein>
    <submittedName>
        <fullName evidence="2">Uncharacterized protein</fullName>
    </submittedName>
</protein>
<feature type="compositionally biased region" description="Basic and acidic residues" evidence="1">
    <location>
        <begin position="404"/>
        <end position="419"/>
    </location>
</feature>
<dbReference type="GeneID" id="95985930"/>
<keyword evidence="3" id="KW-1185">Reference proteome</keyword>
<sequence length="419" mass="46332">MSPSSPFVGSMSLDNLLNRPQRAPAAPTTTAASSSYPRARVHSPQTAVPEDWPASPSTSSTLHPPAPSPKRRRSSNASHKSSASSSRRSSAISPKAVPRLRPEDMEEYLPLHPDPRDPTVRALQETLAKSPGSAEARHTLTQIKYLIDAKRRAALAKEEQRHVQALEDVAVTEEHVLRCEVEAGRAAAQQMYEIKLAARLQVEELRFKARLARTHVSGLFRYKTEKETHAHTPDTGAPDGEAGHTDERFQVILGAFNEVQHRQHEERLATIRSLATRAYRDMMESDRALQRKEHDANVALARDIEVIEHERMVAELNAMYDALQDKWKKFEPRYPLGEGSSGGLAPPSHSRHGSWASSRSGPSARSPRAQGVSPARSPRSPHSARGGSPARSPRSPRSPSPESADERRRKGERWRGAEA</sequence>
<evidence type="ECO:0000313" key="2">
    <source>
        <dbReference type="EMBL" id="KAL1408087.1"/>
    </source>
</evidence>
<comment type="caution">
    <text evidence="2">The sequence shown here is derived from an EMBL/GenBank/DDBJ whole genome shotgun (WGS) entry which is preliminary data.</text>
</comment>
<reference evidence="2 3" key="1">
    <citation type="submission" date="2023-08" db="EMBL/GenBank/DDBJ databases">
        <title>Annotated Genome Sequence of Vanrija albida AlHP1.</title>
        <authorList>
            <person name="Herzog R."/>
        </authorList>
    </citation>
    <scope>NUCLEOTIDE SEQUENCE [LARGE SCALE GENOMIC DNA]</scope>
    <source>
        <strain evidence="2 3">AlHP1</strain>
    </source>
</reference>
<feature type="compositionally biased region" description="Low complexity" evidence="1">
    <location>
        <begin position="353"/>
        <end position="402"/>
    </location>
</feature>
<dbReference type="Proteomes" id="UP001565368">
    <property type="component" value="Unassembled WGS sequence"/>
</dbReference>
<evidence type="ECO:0000256" key="1">
    <source>
        <dbReference type="SAM" id="MobiDB-lite"/>
    </source>
</evidence>
<proteinExistence type="predicted"/>
<feature type="compositionally biased region" description="Low complexity" evidence="1">
    <location>
        <begin position="75"/>
        <end position="93"/>
    </location>
</feature>
<feature type="compositionally biased region" description="Low complexity" evidence="1">
    <location>
        <begin position="22"/>
        <end position="38"/>
    </location>
</feature>
<gene>
    <name evidence="2" type="ORF">Q8F55_004887</name>
</gene>